<feature type="compositionally biased region" description="Basic residues" evidence="1">
    <location>
        <begin position="110"/>
        <end position="121"/>
    </location>
</feature>
<accession>A0ABU6TGM1</accession>
<feature type="region of interest" description="Disordered" evidence="1">
    <location>
        <begin position="23"/>
        <end position="52"/>
    </location>
</feature>
<name>A0ABU6TGM1_9FABA</name>
<dbReference type="Proteomes" id="UP001341840">
    <property type="component" value="Unassembled WGS sequence"/>
</dbReference>
<reference evidence="2 3" key="1">
    <citation type="journal article" date="2023" name="Plants (Basel)">
        <title>Bridging the Gap: Combining Genomics and Transcriptomics Approaches to Understand Stylosanthes scabra, an Orphan Legume from the Brazilian Caatinga.</title>
        <authorList>
            <person name="Ferreira-Neto J.R.C."/>
            <person name="da Silva M.D."/>
            <person name="Binneck E."/>
            <person name="de Melo N.F."/>
            <person name="da Silva R.H."/>
            <person name="de Melo A.L.T.M."/>
            <person name="Pandolfi V."/>
            <person name="Bustamante F.O."/>
            <person name="Brasileiro-Vidal A.C."/>
            <person name="Benko-Iseppon A.M."/>
        </authorList>
    </citation>
    <scope>NUCLEOTIDE SEQUENCE [LARGE SCALE GENOMIC DNA]</scope>
    <source>
        <tissue evidence="2">Leaves</tissue>
    </source>
</reference>
<protein>
    <submittedName>
        <fullName evidence="2">Uncharacterized protein</fullName>
    </submittedName>
</protein>
<proteinExistence type="predicted"/>
<sequence>MAPAREGRRAAVGVVNERRREAELRGCNAKGKGGTASPCSHASPSLSRRRSVAATAGSQVLVVVCRREGMNEEREGFEGRGDRGGEWFCRGLPPLPPSFTEKASSPPWVVRRRRQREKARW</sequence>
<gene>
    <name evidence="2" type="ORF">PIB30_044456</name>
</gene>
<feature type="compositionally biased region" description="Polar residues" evidence="1">
    <location>
        <begin position="37"/>
        <end position="46"/>
    </location>
</feature>
<evidence type="ECO:0000313" key="2">
    <source>
        <dbReference type="EMBL" id="MED6147485.1"/>
    </source>
</evidence>
<dbReference type="EMBL" id="JASCZI010090886">
    <property type="protein sequence ID" value="MED6147485.1"/>
    <property type="molecule type" value="Genomic_DNA"/>
</dbReference>
<comment type="caution">
    <text evidence="2">The sequence shown here is derived from an EMBL/GenBank/DDBJ whole genome shotgun (WGS) entry which is preliminary data.</text>
</comment>
<organism evidence="2 3">
    <name type="scientific">Stylosanthes scabra</name>
    <dbReference type="NCBI Taxonomy" id="79078"/>
    <lineage>
        <taxon>Eukaryota</taxon>
        <taxon>Viridiplantae</taxon>
        <taxon>Streptophyta</taxon>
        <taxon>Embryophyta</taxon>
        <taxon>Tracheophyta</taxon>
        <taxon>Spermatophyta</taxon>
        <taxon>Magnoliopsida</taxon>
        <taxon>eudicotyledons</taxon>
        <taxon>Gunneridae</taxon>
        <taxon>Pentapetalae</taxon>
        <taxon>rosids</taxon>
        <taxon>fabids</taxon>
        <taxon>Fabales</taxon>
        <taxon>Fabaceae</taxon>
        <taxon>Papilionoideae</taxon>
        <taxon>50 kb inversion clade</taxon>
        <taxon>dalbergioids sensu lato</taxon>
        <taxon>Dalbergieae</taxon>
        <taxon>Pterocarpus clade</taxon>
        <taxon>Stylosanthes</taxon>
    </lineage>
</organism>
<evidence type="ECO:0000313" key="3">
    <source>
        <dbReference type="Proteomes" id="UP001341840"/>
    </source>
</evidence>
<keyword evidence="3" id="KW-1185">Reference proteome</keyword>
<evidence type="ECO:0000256" key="1">
    <source>
        <dbReference type="SAM" id="MobiDB-lite"/>
    </source>
</evidence>
<feature type="region of interest" description="Disordered" evidence="1">
    <location>
        <begin position="96"/>
        <end position="121"/>
    </location>
</feature>